<dbReference type="GO" id="GO:0046983">
    <property type="term" value="F:protein dimerization activity"/>
    <property type="evidence" value="ECO:0007669"/>
    <property type="project" value="InterPro"/>
</dbReference>
<keyword evidence="4" id="KW-0804">Transcription</keyword>
<feature type="region of interest" description="Disordered" evidence="7">
    <location>
        <begin position="298"/>
        <end position="371"/>
    </location>
</feature>
<organism evidence="9 10">
    <name type="scientific">Colocasia esculenta</name>
    <name type="common">Wild taro</name>
    <name type="synonym">Arum esculentum</name>
    <dbReference type="NCBI Taxonomy" id="4460"/>
    <lineage>
        <taxon>Eukaryota</taxon>
        <taxon>Viridiplantae</taxon>
        <taxon>Streptophyta</taxon>
        <taxon>Embryophyta</taxon>
        <taxon>Tracheophyta</taxon>
        <taxon>Spermatophyta</taxon>
        <taxon>Magnoliopsida</taxon>
        <taxon>Liliopsida</taxon>
        <taxon>Araceae</taxon>
        <taxon>Aroideae</taxon>
        <taxon>Colocasieae</taxon>
        <taxon>Colocasia</taxon>
    </lineage>
</organism>
<dbReference type="GO" id="GO:0003677">
    <property type="term" value="F:DNA binding"/>
    <property type="evidence" value="ECO:0007669"/>
    <property type="project" value="UniProtKB-KW"/>
</dbReference>
<evidence type="ECO:0000313" key="9">
    <source>
        <dbReference type="EMBL" id="MQL78956.1"/>
    </source>
</evidence>
<dbReference type="PROSITE" id="PS50888">
    <property type="entry name" value="BHLH"/>
    <property type="match status" value="1"/>
</dbReference>
<dbReference type="InterPro" id="IPR057075">
    <property type="entry name" value="bHLH_IRO3"/>
</dbReference>
<dbReference type="Gene3D" id="4.10.280.10">
    <property type="entry name" value="Helix-loop-helix DNA-binding domain"/>
    <property type="match status" value="1"/>
</dbReference>
<dbReference type="EMBL" id="NMUH01000425">
    <property type="protein sequence ID" value="MQL78956.1"/>
    <property type="molecule type" value="Genomic_DNA"/>
</dbReference>
<evidence type="ECO:0000256" key="5">
    <source>
        <dbReference type="ARBA" id="ARBA00023242"/>
    </source>
</evidence>
<evidence type="ECO:0000256" key="6">
    <source>
        <dbReference type="SAM" id="Coils"/>
    </source>
</evidence>
<dbReference type="Pfam" id="PF23177">
    <property type="entry name" value="bHLH_IRO3"/>
    <property type="match status" value="1"/>
</dbReference>
<dbReference type="PANTHER" id="PTHR47075:SF9">
    <property type="entry name" value="TRANSCRIPTION FACTOR BHLH47"/>
    <property type="match status" value="1"/>
</dbReference>
<keyword evidence="2" id="KW-0805">Transcription regulation</keyword>
<evidence type="ECO:0000256" key="2">
    <source>
        <dbReference type="ARBA" id="ARBA00023015"/>
    </source>
</evidence>
<proteinExistence type="inferred from homology"/>
<gene>
    <name evidence="9" type="ORF">Taro_011408</name>
</gene>
<comment type="caution">
    <text evidence="9">The sequence shown here is derived from an EMBL/GenBank/DDBJ whole genome shotgun (WGS) entry which is preliminary data.</text>
</comment>
<dbReference type="InterPro" id="IPR011598">
    <property type="entry name" value="bHLH_dom"/>
</dbReference>
<feature type="coiled-coil region" evidence="6">
    <location>
        <begin position="183"/>
        <end position="245"/>
    </location>
</feature>
<sequence length="371" mass="39986">MNSLSGVVGRDRRRGGGARAPRGGGGCLPHAGTCFPGATPGLFTSTAAPPLSRVCLGRRPLPFSTTCSPSLHLGSAPPKDGREAGSVRDCSATSSREVVLLLVIRSFNMVSKFTASAGNEGALVTEKQAERSPPNKKIQGKVPKKIHKAEREKLKREHLNELFQELGYALEPARQNNGKASILNDTTRLLRDMLAQVESLRKENAALVTESRYVTVEKNELKDDNLALEAEIEKLKNELREKAQSNPSWRNGVENAVPAVPQPSTTALPLQQPPPVVGPVYVIPLNQELPTELPTYPQDTALTLASPPNPSPLNITRPHARYPTPSDSWPLQILSQQHRTAAQDSLRSGSSSNNNSGNSTPAGYREGSAKE</sequence>
<evidence type="ECO:0000256" key="3">
    <source>
        <dbReference type="ARBA" id="ARBA00023125"/>
    </source>
</evidence>
<dbReference type="InterPro" id="IPR036638">
    <property type="entry name" value="HLH_DNA-bd_sf"/>
</dbReference>
<feature type="compositionally biased region" description="Low complexity" evidence="7">
    <location>
        <begin position="348"/>
        <end position="359"/>
    </location>
</feature>
<name>A0A843U9T1_COLES</name>
<comment type="similarity">
    <text evidence="1">Belongs to the bHLH protein family.</text>
</comment>
<evidence type="ECO:0000256" key="7">
    <source>
        <dbReference type="SAM" id="MobiDB-lite"/>
    </source>
</evidence>
<dbReference type="PANTHER" id="PTHR47075">
    <property type="entry name" value="TRANSCRIPTION FACTOR BHLH47"/>
    <property type="match status" value="1"/>
</dbReference>
<keyword evidence="10" id="KW-1185">Reference proteome</keyword>
<protein>
    <recommendedName>
        <fullName evidence="8">BHLH domain-containing protein</fullName>
    </recommendedName>
</protein>
<dbReference type="OrthoDB" id="1931098at2759"/>
<feature type="compositionally biased region" description="Polar residues" evidence="7">
    <location>
        <begin position="325"/>
        <end position="347"/>
    </location>
</feature>
<feature type="region of interest" description="Disordered" evidence="7">
    <location>
        <begin position="1"/>
        <end position="24"/>
    </location>
</feature>
<evidence type="ECO:0000259" key="8">
    <source>
        <dbReference type="PROSITE" id="PS50888"/>
    </source>
</evidence>
<feature type="region of interest" description="Disordered" evidence="7">
    <location>
        <begin position="66"/>
        <end position="88"/>
    </location>
</feature>
<evidence type="ECO:0000256" key="1">
    <source>
        <dbReference type="ARBA" id="ARBA00005510"/>
    </source>
</evidence>
<dbReference type="Proteomes" id="UP000652761">
    <property type="component" value="Unassembled WGS sequence"/>
</dbReference>
<accession>A0A843U9T1</accession>
<dbReference type="CDD" id="cd11446">
    <property type="entry name" value="bHLH_AtILR3_like"/>
    <property type="match status" value="1"/>
</dbReference>
<dbReference type="SUPFAM" id="SSF47459">
    <property type="entry name" value="HLH, helix-loop-helix DNA-binding domain"/>
    <property type="match status" value="1"/>
</dbReference>
<dbReference type="AlphaFoldDB" id="A0A843U9T1"/>
<evidence type="ECO:0000256" key="4">
    <source>
        <dbReference type="ARBA" id="ARBA00023163"/>
    </source>
</evidence>
<reference evidence="9" key="1">
    <citation type="submission" date="2017-07" db="EMBL/GenBank/DDBJ databases">
        <title>Taro Niue Genome Assembly and Annotation.</title>
        <authorList>
            <person name="Atibalentja N."/>
            <person name="Keating K."/>
            <person name="Fields C.J."/>
        </authorList>
    </citation>
    <scope>NUCLEOTIDE SEQUENCE</scope>
    <source>
        <strain evidence="9">Niue_2</strain>
        <tissue evidence="9">Leaf</tissue>
    </source>
</reference>
<feature type="domain" description="BHLH" evidence="8">
    <location>
        <begin position="143"/>
        <end position="193"/>
    </location>
</feature>
<feature type="region of interest" description="Disordered" evidence="7">
    <location>
        <begin position="125"/>
        <end position="145"/>
    </location>
</feature>
<keyword evidence="6" id="KW-0175">Coiled coil</keyword>
<keyword evidence="3" id="KW-0238">DNA-binding</keyword>
<evidence type="ECO:0000313" key="10">
    <source>
        <dbReference type="Proteomes" id="UP000652761"/>
    </source>
</evidence>
<keyword evidence="5" id="KW-0539">Nucleus</keyword>